<accession>A0A1D6JAJ0</accession>
<sequence>MSPSASTCSIGGSATSSVSFFRLLLSLPPLLKPVDSFSTQLSLVVFSWFCFARSEKDILMVCLFWYILRYLLGFFQRLQGIPPSRTSSCCCCWTRSVYPRTPVLSPSSTCQFRTRTQRSASCVAGAGFTLRPASPTSTAAILSTISDSMDYKRRQVQNIKQHTVAVSFWREGALECHSSEAAYWECHKRKCLVRDRAVVGLMVQSRHVCLITCH</sequence>
<protein>
    <submittedName>
        <fullName evidence="1">Uncharacterized protein</fullName>
    </submittedName>
</protein>
<gene>
    <name evidence="1" type="ORF">ZEAMMB73_Zm00001d025867</name>
</gene>
<organism evidence="1">
    <name type="scientific">Zea mays</name>
    <name type="common">Maize</name>
    <dbReference type="NCBI Taxonomy" id="4577"/>
    <lineage>
        <taxon>Eukaryota</taxon>
        <taxon>Viridiplantae</taxon>
        <taxon>Streptophyta</taxon>
        <taxon>Embryophyta</taxon>
        <taxon>Tracheophyta</taxon>
        <taxon>Spermatophyta</taxon>
        <taxon>Magnoliopsida</taxon>
        <taxon>Liliopsida</taxon>
        <taxon>Poales</taxon>
        <taxon>Poaceae</taxon>
        <taxon>PACMAD clade</taxon>
        <taxon>Panicoideae</taxon>
        <taxon>Andropogonodae</taxon>
        <taxon>Andropogoneae</taxon>
        <taxon>Tripsacinae</taxon>
        <taxon>Zea</taxon>
    </lineage>
</organism>
<evidence type="ECO:0000313" key="1">
    <source>
        <dbReference type="EMBL" id="AQK44911.1"/>
    </source>
</evidence>
<dbReference type="EMBL" id="CM000786">
    <property type="protein sequence ID" value="AQK44911.1"/>
    <property type="molecule type" value="Genomic_DNA"/>
</dbReference>
<dbReference type="IntAct" id="A0A1D6JAJ0">
    <property type="interactions" value="6"/>
</dbReference>
<name>A0A1D6JAJ0_MAIZE</name>
<dbReference type="InParanoid" id="A0A1D6JAJ0"/>
<reference evidence="1" key="1">
    <citation type="submission" date="2015-12" db="EMBL/GenBank/DDBJ databases">
        <title>Update maize B73 reference genome by single molecule sequencing technologies.</title>
        <authorList>
            <consortium name="Maize Genome Sequencing Project"/>
            <person name="Ware D."/>
        </authorList>
    </citation>
    <scope>NUCLEOTIDE SEQUENCE</scope>
    <source>
        <tissue evidence="1">Seedling</tissue>
    </source>
</reference>
<dbReference type="AlphaFoldDB" id="A0A1D6JAJ0"/>
<proteinExistence type="predicted"/>